<dbReference type="GO" id="GO:0000287">
    <property type="term" value="F:magnesium ion binding"/>
    <property type="evidence" value="ECO:0007669"/>
    <property type="project" value="TreeGrafter"/>
</dbReference>
<evidence type="ECO:0000256" key="10">
    <source>
        <dbReference type="ARBA" id="ARBA00048523"/>
    </source>
</evidence>
<evidence type="ECO:0000256" key="9">
    <source>
        <dbReference type="ARBA" id="ARBA00048138"/>
    </source>
</evidence>
<evidence type="ECO:0000256" key="2">
    <source>
        <dbReference type="ARBA" id="ARBA00005135"/>
    </source>
</evidence>
<evidence type="ECO:0000256" key="6">
    <source>
        <dbReference type="ARBA" id="ARBA00022801"/>
    </source>
</evidence>
<dbReference type="EC" id="3.1.3.3" evidence="3"/>
<dbReference type="InterPro" id="IPR023214">
    <property type="entry name" value="HAD_sf"/>
</dbReference>
<dbReference type="InterPro" id="IPR036412">
    <property type="entry name" value="HAD-like_sf"/>
</dbReference>
<dbReference type="Gene3D" id="1.20.1440.100">
    <property type="entry name" value="SG protein - dephosphorylation function"/>
    <property type="match status" value="1"/>
</dbReference>
<dbReference type="SUPFAM" id="SSF56784">
    <property type="entry name" value="HAD-like"/>
    <property type="match status" value="1"/>
</dbReference>
<protein>
    <recommendedName>
        <fullName evidence="3">phosphoserine phosphatase</fullName>
        <ecNumber evidence="3">3.1.3.3</ecNumber>
    </recommendedName>
</protein>
<dbReference type="GO" id="GO:0005737">
    <property type="term" value="C:cytoplasm"/>
    <property type="evidence" value="ECO:0007669"/>
    <property type="project" value="TreeGrafter"/>
</dbReference>
<keyword evidence="8" id="KW-0718">Serine biosynthesis</keyword>
<sequence length="240" mass="28012">MNGPNKHNIALFDIDGTIFRSSLTVELVNSFFRAGLFPKTAKKDMENDYLAWINRKGDYDTFSKKLIEILLAYLPGLNKDRVDIIVEQVIKWQQDRVYRYPRDLIKKLRRKKYYLIAISGSPSYIVKKFAINMGFHVAYGLHYEVINGEFTGRILNMNPVSHKELVLNHIIEKYELKPDWANSVAVGDTDIDIPLLEQVGNPIAFNPNQQLADYAKKKHWKIVIERKDVIYEIKKFSYLK</sequence>
<evidence type="ECO:0000313" key="12">
    <source>
        <dbReference type="Proteomes" id="UP000177418"/>
    </source>
</evidence>
<dbReference type="NCBIfam" id="TIGR01490">
    <property type="entry name" value="HAD-SF-IB-hyp1"/>
    <property type="match status" value="1"/>
</dbReference>
<dbReference type="EMBL" id="MGAV01000014">
    <property type="protein sequence ID" value="OGK54596.1"/>
    <property type="molecule type" value="Genomic_DNA"/>
</dbReference>
<evidence type="ECO:0000256" key="8">
    <source>
        <dbReference type="ARBA" id="ARBA00023299"/>
    </source>
</evidence>
<proteinExistence type="predicted"/>
<comment type="catalytic activity">
    <reaction evidence="9">
        <text>O-phospho-L-serine + H2O = L-serine + phosphate</text>
        <dbReference type="Rhea" id="RHEA:21208"/>
        <dbReference type="ChEBI" id="CHEBI:15377"/>
        <dbReference type="ChEBI" id="CHEBI:33384"/>
        <dbReference type="ChEBI" id="CHEBI:43474"/>
        <dbReference type="ChEBI" id="CHEBI:57524"/>
        <dbReference type="EC" id="3.1.3.3"/>
    </reaction>
</comment>
<dbReference type="Gene3D" id="3.40.50.1000">
    <property type="entry name" value="HAD superfamily/HAD-like"/>
    <property type="match status" value="1"/>
</dbReference>
<comment type="catalytic activity">
    <reaction evidence="10">
        <text>O-phospho-D-serine + H2O = D-serine + phosphate</text>
        <dbReference type="Rhea" id="RHEA:24873"/>
        <dbReference type="ChEBI" id="CHEBI:15377"/>
        <dbReference type="ChEBI" id="CHEBI:35247"/>
        <dbReference type="ChEBI" id="CHEBI:43474"/>
        <dbReference type="ChEBI" id="CHEBI:58680"/>
        <dbReference type="EC" id="3.1.3.3"/>
    </reaction>
</comment>
<dbReference type="GO" id="GO:0036424">
    <property type="term" value="F:L-phosphoserine phosphatase activity"/>
    <property type="evidence" value="ECO:0007669"/>
    <property type="project" value="TreeGrafter"/>
</dbReference>
<comment type="pathway">
    <text evidence="2">Amino-acid biosynthesis; L-serine biosynthesis; L-serine from 3-phospho-D-glycerate: step 3/3.</text>
</comment>
<keyword evidence="5" id="KW-0479">Metal-binding</keyword>
<name>A0A1F7JGB1_9BACT</name>
<dbReference type="Proteomes" id="UP000177418">
    <property type="component" value="Unassembled WGS sequence"/>
</dbReference>
<gene>
    <name evidence="11" type="ORF">A3H78_01785</name>
</gene>
<evidence type="ECO:0000256" key="1">
    <source>
        <dbReference type="ARBA" id="ARBA00001946"/>
    </source>
</evidence>
<evidence type="ECO:0000256" key="4">
    <source>
        <dbReference type="ARBA" id="ARBA00022605"/>
    </source>
</evidence>
<dbReference type="InterPro" id="IPR006385">
    <property type="entry name" value="HAD_hydro_SerB1"/>
</dbReference>
<keyword evidence="6" id="KW-0378">Hydrolase</keyword>
<accession>A0A1F7JGB1</accession>
<comment type="cofactor">
    <cofactor evidence="1">
        <name>Mg(2+)</name>
        <dbReference type="ChEBI" id="CHEBI:18420"/>
    </cofactor>
</comment>
<dbReference type="Pfam" id="PF12710">
    <property type="entry name" value="HAD"/>
    <property type="match status" value="1"/>
</dbReference>
<dbReference type="InterPro" id="IPR050582">
    <property type="entry name" value="HAD-like_SerB"/>
</dbReference>
<dbReference type="GO" id="GO:0006564">
    <property type="term" value="P:L-serine biosynthetic process"/>
    <property type="evidence" value="ECO:0007669"/>
    <property type="project" value="UniProtKB-KW"/>
</dbReference>
<reference evidence="11 12" key="1">
    <citation type="journal article" date="2016" name="Nat. Commun.">
        <title>Thousands of microbial genomes shed light on interconnected biogeochemical processes in an aquifer system.</title>
        <authorList>
            <person name="Anantharaman K."/>
            <person name="Brown C.T."/>
            <person name="Hug L.A."/>
            <person name="Sharon I."/>
            <person name="Castelle C.J."/>
            <person name="Probst A.J."/>
            <person name="Thomas B.C."/>
            <person name="Singh A."/>
            <person name="Wilkins M.J."/>
            <person name="Karaoz U."/>
            <person name="Brodie E.L."/>
            <person name="Williams K.H."/>
            <person name="Hubbard S.S."/>
            <person name="Banfield J.F."/>
        </authorList>
    </citation>
    <scope>NUCLEOTIDE SEQUENCE [LARGE SCALE GENOMIC DNA]</scope>
</reference>
<dbReference type="NCBIfam" id="TIGR01488">
    <property type="entry name" value="HAD-SF-IB"/>
    <property type="match status" value="1"/>
</dbReference>
<dbReference type="PANTHER" id="PTHR43344">
    <property type="entry name" value="PHOSPHOSERINE PHOSPHATASE"/>
    <property type="match status" value="1"/>
</dbReference>
<dbReference type="AlphaFoldDB" id="A0A1F7JGB1"/>
<keyword evidence="7" id="KW-0460">Magnesium</keyword>
<keyword evidence="4" id="KW-0028">Amino-acid biosynthesis</keyword>
<evidence type="ECO:0000256" key="3">
    <source>
        <dbReference type="ARBA" id="ARBA00012640"/>
    </source>
</evidence>
<evidence type="ECO:0000313" key="11">
    <source>
        <dbReference type="EMBL" id="OGK54596.1"/>
    </source>
</evidence>
<dbReference type="PANTHER" id="PTHR43344:SF2">
    <property type="entry name" value="PHOSPHOSERINE PHOSPHATASE"/>
    <property type="match status" value="1"/>
</dbReference>
<evidence type="ECO:0000256" key="7">
    <source>
        <dbReference type="ARBA" id="ARBA00022842"/>
    </source>
</evidence>
<evidence type="ECO:0000256" key="5">
    <source>
        <dbReference type="ARBA" id="ARBA00022723"/>
    </source>
</evidence>
<comment type="caution">
    <text evidence="11">The sequence shown here is derived from an EMBL/GenBank/DDBJ whole genome shotgun (WGS) entry which is preliminary data.</text>
</comment>
<organism evidence="11 12">
    <name type="scientific">Candidatus Roizmanbacteria bacterium RIFCSPLOWO2_02_FULL_36_11</name>
    <dbReference type="NCBI Taxonomy" id="1802071"/>
    <lineage>
        <taxon>Bacteria</taxon>
        <taxon>Candidatus Roizmaniibacteriota</taxon>
    </lineage>
</organism>